<keyword evidence="3" id="KW-1185">Reference proteome</keyword>
<evidence type="ECO:0000313" key="2">
    <source>
        <dbReference type="EMBL" id="QNA42898.1"/>
    </source>
</evidence>
<keyword evidence="1" id="KW-0472">Membrane</keyword>
<gene>
    <name evidence="2" type="ORF">H4075_12430</name>
</gene>
<name>A0A7G5XBP5_9BACT</name>
<dbReference type="KEGG" id="lacs:H4075_12430"/>
<organism evidence="2 3">
    <name type="scientific">Lacibacter sediminis</name>
    <dbReference type="NCBI Taxonomy" id="2760713"/>
    <lineage>
        <taxon>Bacteria</taxon>
        <taxon>Pseudomonadati</taxon>
        <taxon>Bacteroidota</taxon>
        <taxon>Chitinophagia</taxon>
        <taxon>Chitinophagales</taxon>
        <taxon>Chitinophagaceae</taxon>
        <taxon>Lacibacter</taxon>
    </lineage>
</organism>
<proteinExistence type="predicted"/>
<dbReference type="Proteomes" id="UP000515344">
    <property type="component" value="Chromosome"/>
</dbReference>
<keyword evidence="1" id="KW-1133">Transmembrane helix</keyword>
<dbReference type="EMBL" id="CP060007">
    <property type="protein sequence ID" value="QNA42898.1"/>
    <property type="molecule type" value="Genomic_DNA"/>
</dbReference>
<evidence type="ECO:0000256" key="1">
    <source>
        <dbReference type="SAM" id="Phobius"/>
    </source>
</evidence>
<accession>A0A7G5XBP5</accession>
<dbReference type="RefSeq" id="WP_182801164.1">
    <property type="nucleotide sequence ID" value="NZ_CP060007.1"/>
</dbReference>
<evidence type="ECO:0000313" key="3">
    <source>
        <dbReference type="Proteomes" id="UP000515344"/>
    </source>
</evidence>
<feature type="transmembrane region" description="Helical" evidence="1">
    <location>
        <begin position="165"/>
        <end position="185"/>
    </location>
</feature>
<keyword evidence="1" id="KW-0812">Transmembrane</keyword>
<protein>
    <submittedName>
        <fullName evidence="2">DUF4229 domain-containing protein</fullName>
    </submittedName>
</protein>
<reference evidence="3" key="1">
    <citation type="submission" date="2020-08" db="EMBL/GenBank/DDBJ databases">
        <title>Lacibacter sp. S13-6-6 genome sequencing.</title>
        <authorList>
            <person name="Jin L."/>
        </authorList>
    </citation>
    <scope>NUCLEOTIDE SEQUENCE [LARGE SCALE GENOMIC DNA]</scope>
    <source>
        <strain evidence="3">S13-6-6</strain>
    </source>
</reference>
<dbReference type="AlphaFoldDB" id="A0A7G5XBP5"/>
<sequence length="212" mass="24414">MVELVLRYLSFQKRVSLQGIGTFSVEHLPARLDFPNRLLYAPEFILHYSSSVTGTDEQFEHWLQKELNVDREEVKTLQQNLSTEFQRTLSEKGEMTLNGLGVFTKDEQKLLHFSSLYEAVKGNPVTAEKIIRKNTSHSILVGEQEKTSEEMTELLTGVKRKPLNLWWMIVLALFLSAIISILLFANYSPQWSKQGNNQKLKLNEAPPLHKIQ</sequence>